<organism evidence="2 3">
    <name type="scientific">Gryllotalpicola koreensis</name>
    <dbReference type="NCBI Taxonomy" id="993086"/>
    <lineage>
        <taxon>Bacteria</taxon>
        <taxon>Bacillati</taxon>
        <taxon>Actinomycetota</taxon>
        <taxon>Actinomycetes</taxon>
        <taxon>Micrococcales</taxon>
        <taxon>Microbacteriaceae</taxon>
        <taxon>Gryllotalpicola</taxon>
    </lineage>
</organism>
<reference evidence="3" key="1">
    <citation type="journal article" date="2019" name="Int. J. Syst. Evol. Microbiol.">
        <title>The Global Catalogue of Microorganisms (GCM) 10K type strain sequencing project: providing services to taxonomists for standard genome sequencing and annotation.</title>
        <authorList>
            <consortium name="The Broad Institute Genomics Platform"/>
            <consortium name="The Broad Institute Genome Sequencing Center for Infectious Disease"/>
            <person name="Wu L."/>
            <person name="Ma J."/>
        </authorList>
    </citation>
    <scope>NUCLEOTIDE SEQUENCE [LARGE SCALE GENOMIC DNA]</scope>
    <source>
        <strain evidence="3">JCM 17591</strain>
    </source>
</reference>
<comment type="caution">
    <text evidence="2">The sequence shown here is derived from an EMBL/GenBank/DDBJ whole genome shotgun (WGS) entry which is preliminary data.</text>
</comment>
<keyword evidence="3" id="KW-1185">Reference proteome</keyword>
<sequence>MAARQYATPDDFDASDYSEDDGGQPITVTQKALNRAAETVDSIARFAVYRTDANGMPVDAEVLKTLTAMTCAQAAFNQMTGDESGAGAAAGAITLGPLSLGGVTARDQAGGAGFAPKAVELAQRLRFEVANW</sequence>
<protein>
    <submittedName>
        <fullName evidence="2">Uncharacterized protein</fullName>
    </submittedName>
</protein>
<name>A0ABP8A324_9MICO</name>
<evidence type="ECO:0000313" key="2">
    <source>
        <dbReference type="EMBL" id="GAA4176573.1"/>
    </source>
</evidence>
<gene>
    <name evidence="2" type="ORF">GCM10022287_24010</name>
</gene>
<evidence type="ECO:0000256" key="1">
    <source>
        <dbReference type="SAM" id="MobiDB-lite"/>
    </source>
</evidence>
<dbReference type="Proteomes" id="UP001501079">
    <property type="component" value="Unassembled WGS sequence"/>
</dbReference>
<feature type="region of interest" description="Disordered" evidence="1">
    <location>
        <begin position="1"/>
        <end position="25"/>
    </location>
</feature>
<proteinExistence type="predicted"/>
<evidence type="ECO:0000313" key="3">
    <source>
        <dbReference type="Proteomes" id="UP001501079"/>
    </source>
</evidence>
<dbReference type="RefSeq" id="WP_344754698.1">
    <property type="nucleotide sequence ID" value="NZ_BAABBW010000004.1"/>
</dbReference>
<dbReference type="EMBL" id="BAABBW010000004">
    <property type="protein sequence ID" value="GAA4176573.1"/>
    <property type="molecule type" value="Genomic_DNA"/>
</dbReference>
<feature type="compositionally biased region" description="Acidic residues" evidence="1">
    <location>
        <begin position="10"/>
        <end position="22"/>
    </location>
</feature>
<accession>A0ABP8A324</accession>